<accession>A0ABV7DAZ8</accession>
<evidence type="ECO:0000313" key="1">
    <source>
        <dbReference type="EMBL" id="MFC3071512.1"/>
    </source>
</evidence>
<gene>
    <name evidence="1" type="ORF">ACFOHH_00160</name>
</gene>
<protein>
    <recommendedName>
        <fullName evidence="3">DNA-binding protein</fullName>
    </recommendedName>
</protein>
<name>A0ABV7DAZ8_9HYPH</name>
<reference evidence="2" key="1">
    <citation type="journal article" date="2019" name="Int. J. Syst. Evol. Microbiol.">
        <title>The Global Catalogue of Microorganisms (GCM) 10K type strain sequencing project: providing services to taxonomists for standard genome sequencing and annotation.</title>
        <authorList>
            <consortium name="The Broad Institute Genomics Platform"/>
            <consortium name="The Broad Institute Genome Sequencing Center for Infectious Disease"/>
            <person name="Wu L."/>
            <person name="Ma J."/>
        </authorList>
    </citation>
    <scope>NUCLEOTIDE SEQUENCE [LARGE SCALE GENOMIC DNA]</scope>
    <source>
        <strain evidence="2">KCTC 52677</strain>
    </source>
</reference>
<dbReference type="EMBL" id="JBHRSP010000001">
    <property type="protein sequence ID" value="MFC3071512.1"/>
    <property type="molecule type" value="Genomic_DNA"/>
</dbReference>
<comment type="caution">
    <text evidence="1">The sequence shown here is derived from an EMBL/GenBank/DDBJ whole genome shotgun (WGS) entry which is preliminary data.</text>
</comment>
<dbReference type="RefSeq" id="WP_257316073.1">
    <property type="nucleotide sequence ID" value="NZ_JANFDG010000016.1"/>
</dbReference>
<proteinExistence type="predicted"/>
<sequence length="73" mass="8154">MTHADIINLWPSLTAFAQDLGVPYVTAKAMRRRGSIPATYWVRLVDHAERRGLHGVTIRHLAEMIAITSEAAE</sequence>
<dbReference type="Proteomes" id="UP001595377">
    <property type="component" value="Unassembled WGS sequence"/>
</dbReference>
<organism evidence="1 2">
    <name type="scientific">Shinella pollutisoli</name>
    <dbReference type="NCBI Taxonomy" id="2250594"/>
    <lineage>
        <taxon>Bacteria</taxon>
        <taxon>Pseudomonadati</taxon>
        <taxon>Pseudomonadota</taxon>
        <taxon>Alphaproteobacteria</taxon>
        <taxon>Hyphomicrobiales</taxon>
        <taxon>Rhizobiaceae</taxon>
        <taxon>Shinella</taxon>
    </lineage>
</organism>
<evidence type="ECO:0008006" key="3">
    <source>
        <dbReference type="Google" id="ProtNLM"/>
    </source>
</evidence>
<evidence type="ECO:0000313" key="2">
    <source>
        <dbReference type="Proteomes" id="UP001595377"/>
    </source>
</evidence>
<keyword evidence="2" id="KW-1185">Reference proteome</keyword>